<protein>
    <submittedName>
        <fullName evidence="1">Uncharacterized protein</fullName>
    </submittedName>
</protein>
<organism evidence="1">
    <name type="scientific">uncultured Caudovirales phage</name>
    <dbReference type="NCBI Taxonomy" id="2100421"/>
    <lineage>
        <taxon>Viruses</taxon>
        <taxon>Duplodnaviria</taxon>
        <taxon>Heunggongvirae</taxon>
        <taxon>Uroviricota</taxon>
        <taxon>Caudoviricetes</taxon>
        <taxon>Peduoviridae</taxon>
        <taxon>Maltschvirus</taxon>
        <taxon>Maltschvirus maltsch</taxon>
    </lineage>
</organism>
<reference evidence="1" key="1">
    <citation type="submission" date="2020-05" db="EMBL/GenBank/DDBJ databases">
        <authorList>
            <person name="Chiriac C."/>
            <person name="Salcher M."/>
            <person name="Ghai R."/>
            <person name="Kavagutti S V."/>
        </authorList>
    </citation>
    <scope>NUCLEOTIDE SEQUENCE</scope>
</reference>
<proteinExistence type="predicted"/>
<gene>
    <name evidence="1" type="ORF">UFOVP359_18</name>
</gene>
<evidence type="ECO:0000313" key="1">
    <source>
        <dbReference type="EMBL" id="CAB5221686.1"/>
    </source>
</evidence>
<dbReference type="EMBL" id="LR798295">
    <property type="protein sequence ID" value="CAB5221686.1"/>
    <property type="molecule type" value="Genomic_DNA"/>
</dbReference>
<name>A0A6J7WUN0_9CAUD</name>
<sequence>MLMNKVKCCMCDATFLEYEDEPMFSCIECGKEEYLMDLGEIEV</sequence>
<accession>A0A6J7WUN0</accession>